<dbReference type="EMBL" id="JASCZI010271955">
    <property type="protein sequence ID" value="MED6218314.1"/>
    <property type="molecule type" value="Genomic_DNA"/>
</dbReference>
<feature type="region of interest" description="Disordered" evidence="1">
    <location>
        <begin position="22"/>
        <end position="57"/>
    </location>
</feature>
<evidence type="ECO:0000313" key="2">
    <source>
        <dbReference type="EMBL" id="MED6218314.1"/>
    </source>
</evidence>
<dbReference type="Proteomes" id="UP001341840">
    <property type="component" value="Unassembled WGS sequence"/>
</dbReference>
<comment type="caution">
    <text evidence="2">The sequence shown here is derived from an EMBL/GenBank/DDBJ whole genome shotgun (WGS) entry which is preliminary data.</text>
</comment>
<keyword evidence="3" id="KW-1185">Reference proteome</keyword>
<gene>
    <name evidence="2" type="ORF">PIB30_025717</name>
</gene>
<reference evidence="2 3" key="1">
    <citation type="journal article" date="2023" name="Plants (Basel)">
        <title>Bridging the Gap: Combining Genomics and Transcriptomics Approaches to Understand Stylosanthes scabra, an Orphan Legume from the Brazilian Caatinga.</title>
        <authorList>
            <person name="Ferreira-Neto J.R.C."/>
            <person name="da Silva M.D."/>
            <person name="Binneck E."/>
            <person name="de Melo N.F."/>
            <person name="da Silva R.H."/>
            <person name="de Melo A.L.T.M."/>
            <person name="Pandolfi V."/>
            <person name="Bustamante F.O."/>
            <person name="Brasileiro-Vidal A.C."/>
            <person name="Benko-Iseppon A.M."/>
        </authorList>
    </citation>
    <scope>NUCLEOTIDE SEQUENCE [LARGE SCALE GENOMIC DNA]</scope>
    <source>
        <tissue evidence="2">Leaves</tissue>
    </source>
</reference>
<proteinExistence type="predicted"/>
<organism evidence="2 3">
    <name type="scientific">Stylosanthes scabra</name>
    <dbReference type="NCBI Taxonomy" id="79078"/>
    <lineage>
        <taxon>Eukaryota</taxon>
        <taxon>Viridiplantae</taxon>
        <taxon>Streptophyta</taxon>
        <taxon>Embryophyta</taxon>
        <taxon>Tracheophyta</taxon>
        <taxon>Spermatophyta</taxon>
        <taxon>Magnoliopsida</taxon>
        <taxon>eudicotyledons</taxon>
        <taxon>Gunneridae</taxon>
        <taxon>Pentapetalae</taxon>
        <taxon>rosids</taxon>
        <taxon>fabids</taxon>
        <taxon>Fabales</taxon>
        <taxon>Fabaceae</taxon>
        <taxon>Papilionoideae</taxon>
        <taxon>50 kb inversion clade</taxon>
        <taxon>dalbergioids sensu lato</taxon>
        <taxon>Dalbergieae</taxon>
        <taxon>Pterocarpus clade</taxon>
        <taxon>Stylosanthes</taxon>
    </lineage>
</organism>
<evidence type="ECO:0000256" key="1">
    <source>
        <dbReference type="SAM" id="MobiDB-lite"/>
    </source>
</evidence>
<name>A0ABU6Z715_9FABA</name>
<protein>
    <submittedName>
        <fullName evidence="2">Uncharacterized protein</fullName>
    </submittedName>
</protein>
<evidence type="ECO:0000313" key="3">
    <source>
        <dbReference type="Proteomes" id="UP001341840"/>
    </source>
</evidence>
<accession>A0ABU6Z715</accession>
<sequence length="140" mass="15933">MLPADFFLDGNFAETLIQPRLLLQSPPPPRSVTPTPSEPRRQRHPHLQRRQPLTGALKAPNTYSSLSRCWVTVDWTPQTPALSPQCRPQPLLSLSLLFLTASLSASHTKRPSRRRRCASTENLRARVTRWSHLPPFIIIK</sequence>